<sequence length="435" mass="47173">MTPGPSMASNHDAFNVMAKYVLPRSADDIVKQQLPLATVLLVHLYGGGALLVPTAYHGLVDFEGLQTFVSHLSVAYNALLAKRSSSTSTGVGVGQVGGDSRDDGGFGSGYDKSGSSTNRNNGDNLSTSNNDKNRDGSSTSNNIRSTRNSSSIIRRGFFAPEAVERLCETNRLRPGSNPREAMAVLSKWSGPLALLRILYQLFVRGGGVEIRSYWIPPDRLADLKHAATQQLKKGMVEWVSTRDCLAARLMQPSMFMLVIANLRPRVRPPLPDSQLGNHIWGARVDCVRPSEMELGEVAARVRLALTRDLPAQYCEIVRQMKMLTAVHAARQLITELIITRDPYKCLVAPEGPIMVNEWRVQYDLWQFGPEPPFAFNPVIPPGLSPNLVCSYPAAPHGGGSGSSGGTGGLFLMVSLHRAVWRQLDAVTGGDLVGAL</sequence>
<feature type="region of interest" description="Disordered" evidence="1">
    <location>
        <begin position="87"/>
        <end position="145"/>
    </location>
</feature>
<evidence type="ECO:0000256" key="1">
    <source>
        <dbReference type="SAM" id="MobiDB-lite"/>
    </source>
</evidence>
<evidence type="ECO:0000313" key="3">
    <source>
        <dbReference type="Proteomes" id="UP000001058"/>
    </source>
</evidence>
<accession>D8UB00</accession>
<feature type="compositionally biased region" description="Polar residues" evidence="1">
    <location>
        <begin position="113"/>
        <end position="130"/>
    </location>
</feature>
<dbReference type="GeneID" id="9614606"/>
<name>D8UB00_VOLCA</name>
<dbReference type="EMBL" id="GL378376">
    <property type="protein sequence ID" value="EFJ43082.1"/>
    <property type="molecule type" value="Genomic_DNA"/>
</dbReference>
<dbReference type="OrthoDB" id="545084at2759"/>
<protein>
    <submittedName>
        <fullName evidence="2">Uncharacterized protein</fullName>
    </submittedName>
</protein>
<dbReference type="Proteomes" id="UP000001058">
    <property type="component" value="Unassembled WGS sequence"/>
</dbReference>
<organism evidence="3">
    <name type="scientific">Volvox carteri f. nagariensis</name>
    <dbReference type="NCBI Taxonomy" id="3068"/>
    <lineage>
        <taxon>Eukaryota</taxon>
        <taxon>Viridiplantae</taxon>
        <taxon>Chlorophyta</taxon>
        <taxon>core chlorophytes</taxon>
        <taxon>Chlorophyceae</taxon>
        <taxon>CS clade</taxon>
        <taxon>Chlamydomonadales</taxon>
        <taxon>Volvocaceae</taxon>
        <taxon>Volvox</taxon>
    </lineage>
</organism>
<dbReference type="AlphaFoldDB" id="D8UB00"/>
<dbReference type="InParanoid" id="D8UB00"/>
<keyword evidence="3" id="KW-1185">Reference proteome</keyword>
<gene>
    <name evidence="2" type="ORF">VOLCADRAFT_96767</name>
</gene>
<dbReference type="InterPro" id="IPR023213">
    <property type="entry name" value="CAT-like_dom_sf"/>
</dbReference>
<dbReference type="RefSeq" id="XP_002955881.1">
    <property type="nucleotide sequence ID" value="XM_002955835.1"/>
</dbReference>
<dbReference type="Gene3D" id="3.30.559.10">
    <property type="entry name" value="Chloramphenicol acetyltransferase-like domain"/>
    <property type="match status" value="1"/>
</dbReference>
<reference evidence="2 3" key="1">
    <citation type="journal article" date="2010" name="Science">
        <title>Genomic analysis of organismal complexity in the multicellular green alga Volvox carteri.</title>
        <authorList>
            <person name="Prochnik S.E."/>
            <person name="Umen J."/>
            <person name="Nedelcu A.M."/>
            <person name="Hallmann A."/>
            <person name="Miller S.M."/>
            <person name="Nishii I."/>
            <person name="Ferris P."/>
            <person name="Kuo A."/>
            <person name="Mitros T."/>
            <person name="Fritz-Laylin L.K."/>
            <person name="Hellsten U."/>
            <person name="Chapman J."/>
            <person name="Simakov O."/>
            <person name="Rensing S.A."/>
            <person name="Terry A."/>
            <person name="Pangilinan J."/>
            <person name="Kapitonov V."/>
            <person name="Jurka J."/>
            <person name="Salamov A."/>
            <person name="Shapiro H."/>
            <person name="Schmutz J."/>
            <person name="Grimwood J."/>
            <person name="Lindquist E."/>
            <person name="Lucas S."/>
            <person name="Grigoriev I.V."/>
            <person name="Schmitt R."/>
            <person name="Kirk D."/>
            <person name="Rokhsar D.S."/>
        </authorList>
    </citation>
    <scope>NUCLEOTIDE SEQUENCE [LARGE SCALE GENOMIC DNA]</scope>
    <source>
        <strain evidence="3">f. Nagariensis / Eve</strain>
    </source>
</reference>
<proteinExistence type="predicted"/>
<dbReference type="KEGG" id="vcn:VOLCADRAFT_96767"/>
<evidence type="ECO:0000313" key="2">
    <source>
        <dbReference type="EMBL" id="EFJ43082.1"/>
    </source>
</evidence>